<comment type="caution">
    <text evidence="3">The sequence shown here is derived from an EMBL/GenBank/DDBJ whole genome shotgun (WGS) entry which is preliminary data.</text>
</comment>
<dbReference type="GO" id="GO:0008168">
    <property type="term" value="F:methyltransferase activity"/>
    <property type="evidence" value="ECO:0007669"/>
    <property type="project" value="UniProtKB-KW"/>
</dbReference>
<dbReference type="InterPro" id="IPR052514">
    <property type="entry name" value="SAM-dependent_MTase"/>
</dbReference>
<dbReference type="Gene3D" id="3.40.50.150">
    <property type="entry name" value="Vaccinia Virus protein VP39"/>
    <property type="match status" value="1"/>
</dbReference>
<keyword evidence="3" id="KW-0489">Methyltransferase</keyword>
<dbReference type="Proteomes" id="UP000317366">
    <property type="component" value="Unassembled WGS sequence"/>
</dbReference>
<dbReference type="EMBL" id="VBOU01000082">
    <property type="protein sequence ID" value="TMQ53691.1"/>
    <property type="molecule type" value="Genomic_DNA"/>
</dbReference>
<dbReference type="InterPro" id="IPR029063">
    <property type="entry name" value="SAM-dependent_MTases_sf"/>
</dbReference>
<organism evidence="3 4">
    <name type="scientific">Eiseniibacteriota bacterium</name>
    <dbReference type="NCBI Taxonomy" id="2212470"/>
    <lineage>
        <taxon>Bacteria</taxon>
        <taxon>Candidatus Eiseniibacteriota</taxon>
    </lineage>
</organism>
<accession>A0A538TTP0</accession>
<proteinExistence type="predicted"/>
<evidence type="ECO:0000313" key="2">
    <source>
        <dbReference type="EMBL" id="TMQ53691.1"/>
    </source>
</evidence>
<dbReference type="PANTHER" id="PTHR34203">
    <property type="entry name" value="METHYLTRANSFERASE, FKBM FAMILY PROTEIN"/>
    <property type="match status" value="1"/>
</dbReference>
<dbReference type="InterPro" id="IPR006342">
    <property type="entry name" value="FkbM_mtfrase"/>
</dbReference>
<dbReference type="PANTHER" id="PTHR34203:SF15">
    <property type="entry name" value="SLL1173 PROTEIN"/>
    <property type="match status" value="1"/>
</dbReference>
<feature type="domain" description="Methyltransferase FkbM" evidence="1">
    <location>
        <begin position="93"/>
        <end position="258"/>
    </location>
</feature>
<evidence type="ECO:0000313" key="3">
    <source>
        <dbReference type="EMBL" id="TMQ66993.1"/>
    </source>
</evidence>
<dbReference type="NCBIfam" id="TIGR01444">
    <property type="entry name" value="fkbM_fam"/>
    <property type="match status" value="1"/>
</dbReference>
<dbReference type="EMBL" id="VBOX01000003">
    <property type="protein sequence ID" value="TMQ66993.1"/>
    <property type="molecule type" value="Genomic_DNA"/>
</dbReference>
<dbReference type="GO" id="GO:0032259">
    <property type="term" value="P:methylation"/>
    <property type="evidence" value="ECO:0007669"/>
    <property type="project" value="UniProtKB-KW"/>
</dbReference>
<gene>
    <name evidence="2" type="ORF">E6K74_08610</name>
    <name evidence="3" type="ORF">E6K77_00500</name>
</gene>
<dbReference type="Pfam" id="PF05050">
    <property type="entry name" value="Methyltransf_21"/>
    <property type="match status" value="1"/>
</dbReference>
<name>A0A538TTP0_UNCEI</name>
<dbReference type="AlphaFoldDB" id="A0A538TTP0"/>
<dbReference type="SUPFAM" id="SSF53335">
    <property type="entry name" value="S-adenosyl-L-methionine-dependent methyltransferases"/>
    <property type="match status" value="1"/>
</dbReference>
<dbReference type="Proteomes" id="UP000319829">
    <property type="component" value="Unassembled WGS sequence"/>
</dbReference>
<protein>
    <submittedName>
        <fullName evidence="3">FkbM family methyltransferase</fullName>
    </submittedName>
</protein>
<keyword evidence="3" id="KW-0808">Transferase</keyword>
<sequence length="290" mass="32108">MVDLAIRALGRACEGSSFLARGLRRARFKGRCRIVNAMRRVPFPPELTAECGGLRFDLDLRDDVQRGIYFGCYEPRDLSLVSSLVVDGGTCVDVGANVGFYTLHLAKRVGPRGRVFAVEPDPRNASRLRRNLVLNRFDGFVQVAEAAISDKDGRAALHRSDETHSGWGSLAAHAGETSTVEVPTFALDSFLDARGIDRVDLLKADVEGSEIELLRGAERSLRQGRFRYLFIEFNGVRLAERGLGLEDFMAPLEKAGYRPAGAHAELVGRMRRGVIPSHTVWPNLLFEPRD</sequence>
<evidence type="ECO:0000313" key="5">
    <source>
        <dbReference type="Proteomes" id="UP000319829"/>
    </source>
</evidence>
<evidence type="ECO:0000313" key="4">
    <source>
        <dbReference type="Proteomes" id="UP000317366"/>
    </source>
</evidence>
<reference evidence="4 5" key="1">
    <citation type="journal article" date="2019" name="Nat. Microbiol.">
        <title>Mediterranean grassland soil C-N compound turnover is dependent on rainfall and depth, and is mediated by genomically divergent microorganisms.</title>
        <authorList>
            <person name="Diamond S."/>
            <person name="Andeer P.F."/>
            <person name="Li Z."/>
            <person name="Crits-Christoph A."/>
            <person name="Burstein D."/>
            <person name="Anantharaman K."/>
            <person name="Lane K.R."/>
            <person name="Thomas B.C."/>
            <person name="Pan C."/>
            <person name="Northen T.R."/>
            <person name="Banfield J.F."/>
        </authorList>
    </citation>
    <scope>NUCLEOTIDE SEQUENCE [LARGE SCALE GENOMIC DNA]</scope>
    <source>
        <strain evidence="2">WS_4</strain>
        <strain evidence="3">WS_7</strain>
    </source>
</reference>
<evidence type="ECO:0000259" key="1">
    <source>
        <dbReference type="Pfam" id="PF05050"/>
    </source>
</evidence>